<dbReference type="GO" id="GO:0005524">
    <property type="term" value="F:ATP binding"/>
    <property type="evidence" value="ECO:0007669"/>
    <property type="project" value="UniProtKB-KW"/>
</dbReference>
<dbReference type="InterPro" id="IPR008250">
    <property type="entry name" value="ATPase_P-typ_transduc_dom_A_sf"/>
</dbReference>
<evidence type="ECO:0000256" key="5">
    <source>
        <dbReference type="ARBA" id="ARBA00022840"/>
    </source>
</evidence>
<evidence type="ECO:0000256" key="10">
    <source>
        <dbReference type="SAM" id="Phobius"/>
    </source>
</evidence>
<dbReference type="SFLD" id="SFLDG00002">
    <property type="entry name" value="C1.7:_P-type_atpase_like"/>
    <property type="match status" value="1"/>
</dbReference>
<feature type="transmembrane region" description="Helical" evidence="10">
    <location>
        <begin position="70"/>
        <end position="86"/>
    </location>
</feature>
<dbReference type="Gene3D" id="1.20.1110.10">
    <property type="entry name" value="Calcium-transporting ATPase, transmembrane domain"/>
    <property type="match status" value="1"/>
</dbReference>
<keyword evidence="3 10" id="KW-0812">Transmembrane</keyword>
<keyword evidence="8 10" id="KW-1133">Transmembrane helix</keyword>
<keyword evidence="6" id="KW-0460">Magnesium</keyword>
<dbReference type="InterPro" id="IPR006068">
    <property type="entry name" value="ATPase_P-typ_cation-transptr_C"/>
</dbReference>
<protein>
    <submittedName>
        <fullName evidence="12">Cation-translocating P-type ATPase</fullName>
    </submittedName>
</protein>
<dbReference type="PANTHER" id="PTHR42861">
    <property type="entry name" value="CALCIUM-TRANSPORTING ATPASE"/>
    <property type="match status" value="1"/>
</dbReference>
<dbReference type="Proteomes" id="UP000265798">
    <property type="component" value="Unassembled WGS sequence"/>
</dbReference>
<evidence type="ECO:0000313" key="12">
    <source>
        <dbReference type="EMBL" id="RHX89384.1"/>
    </source>
</evidence>
<evidence type="ECO:0000256" key="8">
    <source>
        <dbReference type="ARBA" id="ARBA00022989"/>
    </source>
</evidence>
<dbReference type="Gene3D" id="3.40.1110.10">
    <property type="entry name" value="Calcium-transporting ATPase, cytoplasmic domain N"/>
    <property type="match status" value="1"/>
</dbReference>
<dbReference type="GO" id="GO:0012505">
    <property type="term" value="C:endomembrane system"/>
    <property type="evidence" value="ECO:0007669"/>
    <property type="project" value="UniProtKB-SubCell"/>
</dbReference>
<dbReference type="GO" id="GO:0016020">
    <property type="term" value="C:membrane"/>
    <property type="evidence" value="ECO:0007669"/>
    <property type="project" value="InterPro"/>
</dbReference>
<evidence type="ECO:0000256" key="6">
    <source>
        <dbReference type="ARBA" id="ARBA00022842"/>
    </source>
</evidence>
<dbReference type="RefSeq" id="WP_118969543.1">
    <property type="nucleotide sequence ID" value="NZ_QHCT01000004.1"/>
</dbReference>
<feature type="transmembrane region" description="Helical" evidence="10">
    <location>
        <begin position="753"/>
        <end position="771"/>
    </location>
</feature>
<name>A0A396Z6Q8_9LEPT</name>
<dbReference type="InterPro" id="IPR044492">
    <property type="entry name" value="P_typ_ATPase_HD_dom"/>
</dbReference>
<dbReference type="PROSITE" id="PS00154">
    <property type="entry name" value="ATPASE_E1_E2"/>
    <property type="match status" value="1"/>
</dbReference>
<evidence type="ECO:0000256" key="9">
    <source>
        <dbReference type="ARBA" id="ARBA00023136"/>
    </source>
</evidence>
<dbReference type="InterPro" id="IPR023214">
    <property type="entry name" value="HAD_sf"/>
</dbReference>
<feature type="transmembrane region" description="Helical" evidence="10">
    <location>
        <begin position="41"/>
        <end position="64"/>
    </location>
</feature>
<dbReference type="InterPro" id="IPR001757">
    <property type="entry name" value="P_typ_ATPase"/>
</dbReference>
<dbReference type="EMBL" id="QHCT01000004">
    <property type="protein sequence ID" value="RHX89384.1"/>
    <property type="molecule type" value="Genomic_DNA"/>
</dbReference>
<dbReference type="Pfam" id="PF00690">
    <property type="entry name" value="Cation_ATPase_N"/>
    <property type="match status" value="1"/>
</dbReference>
<dbReference type="NCBIfam" id="TIGR01494">
    <property type="entry name" value="ATPase_P-type"/>
    <property type="match status" value="2"/>
</dbReference>
<dbReference type="InterPro" id="IPR036412">
    <property type="entry name" value="HAD-like_sf"/>
</dbReference>
<keyword evidence="2" id="KW-0597">Phosphoprotein</keyword>
<dbReference type="PRINTS" id="PR00120">
    <property type="entry name" value="HATPASE"/>
</dbReference>
<keyword evidence="4" id="KW-0547">Nucleotide-binding</keyword>
<dbReference type="SUPFAM" id="SSF81653">
    <property type="entry name" value="Calcium ATPase, transduction domain A"/>
    <property type="match status" value="1"/>
</dbReference>
<keyword evidence="9 10" id="KW-0472">Membrane</keyword>
<accession>A0A396Z6Q8</accession>
<evidence type="ECO:0000313" key="13">
    <source>
        <dbReference type="Proteomes" id="UP000265798"/>
    </source>
</evidence>
<dbReference type="InterPro" id="IPR018303">
    <property type="entry name" value="ATPase_P-typ_P_site"/>
</dbReference>
<evidence type="ECO:0000256" key="1">
    <source>
        <dbReference type="ARBA" id="ARBA00004127"/>
    </source>
</evidence>
<reference evidence="13" key="1">
    <citation type="submission" date="2018-05" db="EMBL/GenBank/DDBJ databases">
        <title>Leptospira yasudae sp. nov. and Leptospira stimsonii sp. nov., two pathogenic species of the genus Leptospira isolated from environmental sources.</title>
        <authorList>
            <person name="Casanovas-Massana A."/>
            <person name="Hamond C."/>
            <person name="Santos L.A."/>
            <person name="Hacker K.P."/>
            <person name="Balassiano I."/>
            <person name="Medeiros M.A."/>
            <person name="Reis M.G."/>
            <person name="Ko A.I."/>
            <person name="Wunder E.A."/>
        </authorList>
    </citation>
    <scope>NUCLEOTIDE SEQUENCE [LARGE SCALE GENOMIC DNA]</scope>
    <source>
        <strain evidence="13">Yale</strain>
    </source>
</reference>
<feature type="domain" description="Cation-transporting P-type ATPase N-terminal" evidence="11">
    <location>
        <begin position="6"/>
        <end position="66"/>
    </location>
</feature>
<sequence>MPNPSSEKILPKGLTSKEALDRFERFGPNELSSQKTSFWKLILSVVSEPMLSLLILCGILYAVLGNLEEAGMLSVAVIAVISITIYQNNKSQNALSSLKELAPLKARIIRDGKIKILPSREVVPGDVVILQEGDRISADGFLTFSLNLNVDESLLTGESASIPKEAEPPSEKNMQNPANTNSFVFAGSTVVAGEAVFQVAATGDSTEIGKIGKELQTISQSPSPLQTEIKRFTIAFSLFAGVLCVFLIVGLGLRHGRWLEAFLAGITFSMAVLPEEIPVVLSVFFSLGAWRISKIGVLTKNLSAIETLGAATVLCVDKTGTLTENNMKVRGLYCEGEFLQCDSKLLEIPERFHSLLEFALLASKKDPYDPMEKAIRELGVTFLSGTEHIHDWELKKEYPLSSKLMALSYAWSSRENEEVLQIGAKGAPEAIFDLCHFSKELLNEWENVVERYSSQGFRILGVAKSKAKTRGVPDDQHDLTFDFLGLILLEDPIRESVPASVLECKRAGIKVVMITGDHAGTAKSIAKQIGFDSSETVLSGDELEALTEEELASRLDQVRIFCRIRPHQKLKIVRGFQSKGETVAMTGDGVNDTLALHASHIGISMGKRGTDVAREASDLVLLDDNFSSIVKAVMLGRRIYENIQKSVSYIISVHIPIIGMSLLPVFTGDPLYFFPAHVLLMELIIDPACTLVFEGVDAEKHIYASPPRGGKESLMSFQNASLSLFRGGLILLVLIGLSFWGKHEHWTFEKIRSVAFLGLVSSNLGMILTHLSKDLPFYRVLSRSNTILYWISGLTILILLMIFHVDLFTHLFGFERISLVDVVSSVSIGLFVSLVWESKKIKDSFYLRIRAAF</sequence>
<comment type="subcellular location">
    <subcellularLocation>
        <location evidence="1">Endomembrane system</location>
        <topology evidence="1">Multi-pass membrane protein</topology>
    </subcellularLocation>
</comment>
<dbReference type="InterPro" id="IPR023299">
    <property type="entry name" value="ATPase_P-typ_cyto_dom_N"/>
</dbReference>
<dbReference type="InterPro" id="IPR004014">
    <property type="entry name" value="ATPase_P-typ_cation-transptr_N"/>
</dbReference>
<dbReference type="SFLD" id="SFLDF00027">
    <property type="entry name" value="p-type_atpase"/>
    <property type="match status" value="1"/>
</dbReference>
<dbReference type="PRINTS" id="PR00119">
    <property type="entry name" value="CATATPASE"/>
</dbReference>
<dbReference type="InterPro" id="IPR059000">
    <property type="entry name" value="ATPase_P-type_domA"/>
</dbReference>
<dbReference type="Pfam" id="PF00689">
    <property type="entry name" value="Cation_ATPase_C"/>
    <property type="match status" value="1"/>
</dbReference>
<dbReference type="GO" id="GO:0016887">
    <property type="term" value="F:ATP hydrolysis activity"/>
    <property type="evidence" value="ECO:0007669"/>
    <property type="project" value="InterPro"/>
</dbReference>
<evidence type="ECO:0000259" key="11">
    <source>
        <dbReference type="SMART" id="SM00831"/>
    </source>
</evidence>
<feature type="transmembrane region" description="Helical" evidence="10">
    <location>
        <begin position="647"/>
        <end position="666"/>
    </location>
</feature>
<organism evidence="12 13">
    <name type="scientific">Leptospira stimsonii</name>
    <dbReference type="NCBI Taxonomy" id="2202203"/>
    <lineage>
        <taxon>Bacteria</taxon>
        <taxon>Pseudomonadati</taxon>
        <taxon>Spirochaetota</taxon>
        <taxon>Spirochaetia</taxon>
        <taxon>Leptospirales</taxon>
        <taxon>Leptospiraceae</taxon>
        <taxon>Leptospira</taxon>
    </lineage>
</organism>
<feature type="transmembrane region" description="Helical" evidence="10">
    <location>
        <begin position="232"/>
        <end position="253"/>
    </location>
</feature>
<feature type="transmembrane region" description="Helical" evidence="10">
    <location>
        <begin position="265"/>
        <end position="290"/>
    </location>
</feature>
<dbReference type="InterPro" id="IPR023298">
    <property type="entry name" value="ATPase_P-typ_TM_dom_sf"/>
</dbReference>
<gene>
    <name evidence="12" type="ORF">DLM75_16270</name>
</gene>
<dbReference type="Pfam" id="PF00702">
    <property type="entry name" value="Hydrolase"/>
    <property type="match status" value="1"/>
</dbReference>
<comment type="caution">
    <text evidence="12">The sequence shown here is derived from an EMBL/GenBank/DDBJ whole genome shotgun (WGS) entry which is preliminary data.</text>
</comment>
<keyword evidence="5" id="KW-0067">ATP-binding</keyword>
<feature type="transmembrane region" description="Helical" evidence="10">
    <location>
        <begin position="787"/>
        <end position="805"/>
    </location>
</feature>
<dbReference type="AlphaFoldDB" id="A0A396Z6Q8"/>
<dbReference type="FunFam" id="2.70.150.10:FF:000160">
    <property type="entry name" value="Sarcoplasmic/endoplasmic reticulum calcium ATPase 1"/>
    <property type="match status" value="1"/>
</dbReference>
<dbReference type="Pfam" id="PF00122">
    <property type="entry name" value="E1-E2_ATPase"/>
    <property type="match status" value="1"/>
</dbReference>
<feature type="transmembrane region" description="Helical" evidence="10">
    <location>
        <begin position="723"/>
        <end position="741"/>
    </location>
</feature>
<dbReference type="SUPFAM" id="SSF56784">
    <property type="entry name" value="HAD-like"/>
    <property type="match status" value="1"/>
</dbReference>
<evidence type="ECO:0000256" key="2">
    <source>
        <dbReference type="ARBA" id="ARBA00022553"/>
    </source>
</evidence>
<dbReference type="SUPFAM" id="SSF81665">
    <property type="entry name" value="Calcium ATPase, transmembrane domain M"/>
    <property type="match status" value="1"/>
</dbReference>
<keyword evidence="7" id="KW-1278">Translocase</keyword>
<dbReference type="Gene3D" id="2.70.150.10">
    <property type="entry name" value="Calcium-transporting ATPase, cytoplasmic transduction domain A"/>
    <property type="match status" value="1"/>
</dbReference>
<evidence type="ECO:0000256" key="7">
    <source>
        <dbReference type="ARBA" id="ARBA00022967"/>
    </source>
</evidence>
<dbReference type="SUPFAM" id="SSF81660">
    <property type="entry name" value="Metal cation-transporting ATPase, ATP-binding domain N"/>
    <property type="match status" value="1"/>
</dbReference>
<dbReference type="SMART" id="SM00831">
    <property type="entry name" value="Cation_ATPase_N"/>
    <property type="match status" value="1"/>
</dbReference>
<proteinExistence type="predicted"/>
<evidence type="ECO:0000256" key="4">
    <source>
        <dbReference type="ARBA" id="ARBA00022741"/>
    </source>
</evidence>
<dbReference type="SFLD" id="SFLDS00003">
    <property type="entry name" value="Haloacid_Dehalogenase"/>
    <property type="match status" value="1"/>
</dbReference>
<dbReference type="Gene3D" id="3.40.50.1000">
    <property type="entry name" value="HAD superfamily/HAD-like"/>
    <property type="match status" value="1"/>
</dbReference>
<dbReference type="OrthoDB" id="9760364at2"/>
<evidence type="ECO:0000256" key="3">
    <source>
        <dbReference type="ARBA" id="ARBA00022692"/>
    </source>
</evidence>